<feature type="transmembrane region" description="Helical" evidence="8">
    <location>
        <begin position="35"/>
        <end position="54"/>
    </location>
</feature>
<dbReference type="GO" id="GO:0005886">
    <property type="term" value="C:plasma membrane"/>
    <property type="evidence" value="ECO:0007669"/>
    <property type="project" value="UniProtKB-SubCell"/>
</dbReference>
<sequence>MNSFVISSLLPVVILIAAGYLAGKRRWIGGNAVKDLSNLIFLLLAPALLFRAMSTVHVQELSLKPVAAYFIASGLLFAGTLALRGFNRTAAVIALANTYSNTVMIGIALVGLAYGEAGMVVLLTLISLHSLVLMTSATLVLELAVAREHAVVSGEEKRSMARTVLRALRNAIIHPVPLPIIAGLLFAQTGLVMPEVIDKPIQLLGQAFGPVALVMVGITLALTPIGRHWRGALVQALVKNLLHPLLVAGIGWLLGVRGIPLTVMVVAAALPIGANVFLFSQRYRTAEDLVTASVAVSTVLALGTLTLVMVWVQWLP</sequence>
<keyword evidence="3" id="KW-0813">Transport</keyword>
<evidence type="ECO:0000256" key="4">
    <source>
        <dbReference type="ARBA" id="ARBA00022475"/>
    </source>
</evidence>
<dbReference type="PANTHER" id="PTHR36838">
    <property type="entry name" value="AUXIN EFFLUX CARRIER FAMILY PROTEIN"/>
    <property type="match status" value="1"/>
</dbReference>
<dbReference type="EMBL" id="JXQQ01000058">
    <property type="protein sequence ID" value="KIQ26823.1"/>
    <property type="molecule type" value="Genomic_DNA"/>
</dbReference>
<accession>A0A0D0LCJ3</accession>
<feature type="transmembrane region" description="Helical" evidence="8">
    <location>
        <begin position="237"/>
        <end position="255"/>
    </location>
</feature>
<feature type="transmembrane region" description="Helical" evidence="8">
    <location>
        <begin position="261"/>
        <end position="280"/>
    </location>
</feature>
<evidence type="ECO:0000256" key="2">
    <source>
        <dbReference type="ARBA" id="ARBA00010145"/>
    </source>
</evidence>
<evidence type="ECO:0000256" key="6">
    <source>
        <dbReference type="ARBA" id="ARBA00022989"/>
    </source>
</evidence>
<protein>
    <submittedName>
        <fullName evidence="9">Transporter</fullName>
    </submittedName>
</protein>
<dbReference type="RefSeq" id="WP_042581070.1">
    <property type="nucleotide sequence ID" value="NZ_JXQQ01000058.1"/>
</dbReference>
<evidence type="ECO:0000256" key="8">
    <source>
        <dbReference type="SAM" id="Phobius"/>
    </source>
</evidence>
<keyword evidence="6 8" id="KW-1133">Transmembrane helix</keyword>
<dbReference type="Proteomes" id="UP000032067">
    <property type="component" value="Unassembled WGS sequence"/>
</dbReference>
<keyword evidence="7 8" id="KW-0472">Membrane</keyword>
<dbReference type="PANTHER" id="PTHR36838:SF3">
    <property type="entry name" value="TRANSPORTER AUXIN EFFLUX CARRIER EC FAMILY"/>
    <property type="match status" value="1"/>
</dbReference>
<feature type="transmembrane region" description="Helical" evidence="8">
    <location>
        <begin position="90"/>
        <end position="114"/>
    </location>
</feature>
<feature type="transmembrane region" description="Helical" evidence="8">
    <location>
        <begin position="292"/>
        <end position="314"/>
    </location>
</feature>
<comment type="similarity">
    <text evidence="2">Belongs to the auxin efflux carrier (TC 2.A.69) family.</text>
</comment>
<dbReference type="InterPro" id="IPR004776">
    <property type="entry name" value="Mem_transp_PIN-like"/>
</dbReference>
<dbReference type="Gene3D" id="1.20.1530.20">
    <property type="match status" value="1"/>
</dbReference>
<comment type="subcellular location">
    <subcellularLocation>
        <location evidence="1">Cell membrane</location>
        <topology evidence="1">Multi-pass membrane protein</topology>
    </subcellularLocation>
</comment>
<proteinExistence type="inferred from homology"/>
<comment type="caution">
    <text evidence="9">The sequence shown here is derived from an EMBL/GenBank/DDBJ whole genome shotgun (WGS) entry which is preliminary data.</text>
</comment>
<gene>
    <name evidence="9" type="ORF">RT97_22590</name>
</gene>
<evidence type="ECO:0000256" key="3">
    <source>
        <dbReference type="ARBA" id="ARBA00022448"/>
    </source>
</evidence>
<feature type="transmembrane region" description="Helical" evidence="8">
    <location>
        <begin position="66"/>
        <end position="83"/>
    </location>
</feature>
<evidence type="ECO:0000256" key="7">
    <source>
        <dbReference type="ARBA" id="ARBA00023136"/>
    </source>
</evidence>
<feature type="transmembrane region" description="Helical" evidence="8">
    <location>
        <begin position="207"/>
        <end position="225"/>
    </location>
</feature>
<name>A0A0D0LCJ3_VARPD</name>
<dbReference type="Pfam" id="PF03547">
    <property type="entry name" value="Mem_trans"/>
    <property type="match status" value="1"/>
</dbReference>
<keyword evidence="5 8" id="KW-0812">Transmembrane</keyword>
<feature type="transmembrane region" description="Helical" evidence="8">
    <location>
        <begin position="6"/>
        <end position="23"/>
    </location>
</feature>
<evidence type="ECO:0000256" key="1">
    <source>
        <dbReference type="ARBA" id="ARBA00004651"/>
    </source>
</evidence>
<dbReference type="AlphaFoldDB" id="A0A0D0LCJ3"/>
<dbReference type="GO" id="GO:0055085">
    <property type="term" value="P:transmembrane transport"/>
    <property type="evidence" value="ECO:0007669"/>
    <property type="project" value="InterPro"/>
</dbReference>
<dbReference type="InterPro" id="IPR038770">
    <property type="entry name" value="Na+/solute_symporter_sf"/>
</dbReference>
<evidence type="ECO:0000256" key="5">
    <source>
        <dbReference type="ARBA" id="ARBA00022692"/>
    </source>
</evidence>
<dbReference type="OrthoDB" id="8683688at2"/>
<reference evidence="9 10" key="1">
    <citation type="submission" date="2014-12" db="EMBL/GenBank/DDBJ databases">
        <title>16Stimator: statistical estimation of ribosomal gene copy numbers from draft genome assemblies.</title>
        <authorList>
            <person name="Perisin M.A."/>
            <person name="Vetter M."/>
            <person name="Gilbert J.A."/>
            <person name="Bergelson J."/>
        </authorList>
    </citation>
    <scope>NUCLEOTIDE SEQUENCE [LARGE SCALE GENOMIC DNA]</scope>
    <source>
        <strain evidence="9 10">MEDvA23</strain>
    </source>
</reference>
<evidence type="ECO:0000313" key="9">
    <source>
        <dbReference type="EMBL" id="KIQ26823.1"/>
    </source>
</evidence>
<organism evidence="9 10">
    <name type="scientific">Variovorax paradoxus</name>
    <dbReference type="NCBI Taxonomy" id="34073"/>
    <lineage>
        <taxon>Bacteria</taxon>
        <taxon>Pseudomonadati</taxon>
        <taxon>Pseudomonadota</taxon>
        <taxon>Betaproteobacteria</taxon>
        <taxon>Burkholderiales</taxon>
        <taxon>Comamonadaceae</taxon>
        <taxon>Variovorax</taxon>
    </lineage>
</organism>
<evidence type="ECO:0000313" key="10">
    <source>
        <dbReference type="Proteomes" id="UP000032067"/>
    </source>
</evidence>
<feature type="transmembrane region" description="Helical" evidence="8">
    <location>
        <begin position="167"/>
        <end position="187"/>
    </location>
</feature>
<feature type="transmembrane region" description="Helical" evidence="8">
    <location>
        <begin position="120"/>
        <end position="146"/>
    </location>
</feature>
<keyword evidence="4" id="KW-1003">Cell membrane</keyword>